<dbReference type="PATRIC" id="fig|263820.9.peg.57"/>
<dbReference type="Proteomes" id="UP000000438">
    <property type="component" value="Chromosome"/>
</dbReference>
<evidence type="ECO:0000313" key="1">
    <source>
        <dbReference type="EMBL" id="AAT42632.1"/>
    </source>
</evidence>
<dbReference type="AlphaFoldDB" id="Q6L319"/>
<dbReference type="PaxDb" id="263820-PTO0047"/>
<accession>Q6L319</accession>
<evidence type="ECO:0000313" key="2">
    <source>
        <dbReference type="Proteomes" id="UP000000438"/>
    </source>
</evidence>
<gene>
    <name evidence="1" type="ordered locus">PTO0047</name>
</gene>
<dbReference type="KEGG" id="pto:PTO0047"/>
<dbReference type="EMBL" id="AE017261">
    <property type="protein sequence ID" value="AAT42632.1"/>
    <property type="molecule type" value="Genomic_DNA"/>
</dbReference>
<name>Q6L319_PICTO</name>
<protein>
    <submittedName>
        <fullName evidence="1">Uncharacterized protein</fullName>
    </submittedName>
</protein>
<organism evidence="1 2">
    <name type="scientific">Picrophilus torridus (strain ATCC 700027 / DSM 9790 / JCM 10055 / NBRC 100828 / KAW 2/3)</name>
    <dbReference type="NCBI Taxonomy" id="1122961"/>
    <lineage>
        <taxon>Archaea</taxon>
        <taxon>Methanobacteriati</taxon>
        <taxon>Thermoplasmatota</taxon>
        <taxon>Thermoplasmata</taxon>
        <taxon>Thermoplasmatales</taxon>
        <taxon>Picrophilaceae</taxon>
        <taxon>Picrophilus</taxon>
    </lineage>
</organism>
<sequence length="163" mass="18911">MLCFLIMPKSDNIENEIEQCRRTSMDNKTVTYDLSNINFSDIKKTTKALARVLFDNDINKWISKSGKNLTVTPCYKIEIIINDENKRAIAKIEKDFKKYLGFDDIESKYIDDIQNAVHKDADTASVLILGIWAFVFQHEENKTADRAYITNMMDTIMKNIEII</sequence>
<dbReference type="InParanoid" id="Q6L319"/>
<reference evidence="1 2" key="1">
    <citation type="journal article" date="2004" name="Proc. Natl. Acad. Sci. U.S.A.">
        <title>Genome sequence of Picrophilus torridus and its implications for life around pH 0.</title>
        <authorList>
            <person name="Futterer O."/>
            <person name="Angelov A."/>
            <person name="Liesegang H."/>
            <person name="Gottschalk G."/>
            <person name="Schleper C."/>
            <person name="Schepers B."/>
            <person name="Dock C."/>
            <person name="Antranikian G."/>
            <person name="Liebl W."/>
        </authorList>
    </citation>
    <scope>NUCLEOTIDE SEQUENCE [LARGE SCALE GENOMIC DNA]</scope>
    <source>
        <strain evidence="2">ATCC 700027 / DSM 9790 / JCM 10055 / NBRC 100828</strain>
    </source>
</reference>
<proteinExistence type="predicted"/>
<dbReference type="HOGENOM" id="CLU_1623515_0_0_2"/>